<proteinExistence type="predicted"/>
<dbReference type="EMBL" id="JASAOG010000164">
    <property type="protein sequence ID" value="KAK0046528.1"/>
    <property type="molecule type" value="Genomic_DNA"/>
</dbReference>
<evidence type="ECO:0000313" key="2">
    <source>
        <dbReference type="Proteomes" id="UP001233172"/>
    </source>
</evidence>
<keyword evidence="2" id="KW-1185">Reference proteome</keyword>
<keyword evidence="1" id="KW-0238">DNA-binding</keyword>
<accession>A0AAD8B1W5</accession>
<reference evidence="1" key="1">
    <citation type="journal article" date="2023" name="PLoS Negl. Trop. Dis.">
        <title>A genome sequence for Biomphalaria pfeifferi, the major vector snail for the human-infecting parasite Schistosoma mansoni.</title>
        <authorList>
            <person name="Bu L."/>
            <person name="Lu L."/>
            <person name="Laidemitt M.R."/>
            <person name="Zhang S.M."/>
            <person name="Mutuku M."/>
            <person name="Mkoji G."/>
            <person name="Steinauer M."/>
            <person name="Loker E.S."/>
        </authorList>
    </citation>
    <scope>NUCLEOTIDE SEQUENCE</scope>
    <source>
        <strain evidence="1">KasaAsao</strain>
    </source>
</reference>
<organism evidence="1 2">
    <name type="scientific">Biomphalaria pfeifferi</name>
    <name type="common">Bloodfluke planorb</name>
    <name type="synonym">Freshwater snail</name>
    <dbReference type="NCBI Taxonomy" id="112525"/>
    <lineage>
        <taxon>Eukaryota</taxon>
        <taxon>Metazoa</taxon>
        <taxon>Spiralia</taxon>
        <taxon>Lophotrochozoa</taxon>
        <taxon>Mollusca</taxon>
        <taxon>Gastropoda</taxon>
        <taxon>Heterobranchia</taxon>
        <taxon>Euthyneura</taxon>
        <taxon>Panpulmonata</taxon>
        <taxon>Hygrophila</taxon>
        <taxon>Lymnaeoidea</taxon>
        <taxon>Planorbidae</taxon>
        <taxon>Biomphalaria</taxon>
    </lineage>
</organism>
<comment type="caution">
    <text evidence="1">The sequence shown here is derived from an EMBL/GenBank/DDBJ whole genome shotgun (WGS) entry which is preliminary data.</text>
</comment>
<protein>
    <submittedName>
        <fullName evidence="1">H2.0-like homeobox protein</fullName>
    </submittedName>
</protein>
<keyword evidence="1" id="KW-0371">Homeobox</keyword>
<sequence>MTILLRQRYGRIVKLDGGLLLAGSHFSGEYQSAGKKVELVLQFNNCSHTCVFSLWIGYRGGSFSFQ</sequence>
<evidence type="ECO:0000313" key="1">
    <source>
        <dbReference type="EMBL" id="KAK0046528.1"/>
    </source>
</evidence>
<dbReference type="Proteomes" id="UP001233172">
    <property type="component" value="Unassembled WGS sequence"/>
</dbReference>
<reference evidence="1" key="2">
    <citation type="submission" date="2023-04" db="EMBL/GenBank/DDBJ databases">
        <authorList>
            <person name="Bu L."/>
            <person name="Lu L."/>
            <person name="Laidemitt M.R."/>
            <person name="Zhang S.M."/>
            <person name="Mutuku M."/>
            <person name="Mkoji G."/>
            <person name="Steinauer M."/>
            <person name="Loker E.S."/>
        </authorList>
    </citation>
    <scope>NUCLEOTIDE SEQUENCE</scope>
    <source>
        <strain evidence="1">KasaAsao</strain>
        <tissue evidence="1">Whole Snail</tissue>
    </source>
</reference>
<name>A0AAD8B1W5_BIOPF</name>
<gene>
    <name evidence="1" type="ORF">Bpfe_024046</name>
</gene>
<dbReference type="AlphaFoldDB" id="A0AAD8B1W5"/>
<feature type="non-terminal residue" evidence="1">
    <location>
        <position position="66"/>
    </location>
</feature>
<dbReference type="GO" id="GO:0003677">
    <property type="term" value="F:DNA binding"/>
    <property type="evidence" value="ECO:0007669"/>
    <property type="project" value="UniProtKB-KW"/>
</dbReference>